<name>A0A9P4SBF3_9PEZI</name>
<keyword evidence="2" id="KW-1185">Reference proteome</keyword>
<comment type="caution">
    <text evidence="1">The sequence shown here is derived from an EMBL/GenBank/DDBJ whole genome shotgun (WGS) entry which is preliminary data.</text>
</comment>
<sequence length="172" mass="19432">MISFSLNIPRTVDHCTTLFYLRLSAFRQHTKCMTKARWNISLFEPFSVHESPTFFLIYYTVVISREKGSNGWDKGDFFLLRSLKGTTVQGHCAVFQWRLGFLFFLSDGVKVFPDGDRCVSACTPSALLGLGLTLPSPKRLFFKSFFEDAGPAACCTPSTLPQGLRVYALMQF</sequence>
<accession>A0A9P4SBF3</accession>
<evidence type="ECO:0000313" key="2">
    <source>
        <dbReference type="Proteomes" id="UP000799429"/>
    </source>
</evidence>
<reference evidence="1" key="1">
    <citation type="journal article" date="2020" name="Stud. Mycol.">
        <title>101 Dothideomycetes genomes: a test case for predicting lifestyles and emergence of pathogens.</title>
        <authorList>
            <person name="Haridas S."/>
            <person name="Albert R."/>
            <person name="Binder M."/>
            <person name="Bloem J."/>
            <person name="Labutti K."/>
            <person name="Salamov A."/>
            <person name="Andreopoulos B."/>
            <person name="Baker S."/>
            <person name="Barry K."/>
            <person name="Bills G."/>
            <person name="Bluhm B."/>
            <person name="Cannon C."/>
            <person name="Castanera R."/>
            <person name="Culley D."/>
            <person name="Daum C."/>
            <person name="Ezra D."/>
            <person name="Gonzalez J."/>
            <person name="Henrissat B."/>
            <person name="Kuo A."/>
            <person name="Liang C."/>
            <person name="Lipzen A."/>
            <person name="Lutzoni F."/>
            <person name="Magnuson J."/>
            <person name="Mondo S."/>
            <person name="Nolan M."/>
            <person name="Ohm R."/>
            <person name="Pangilinan J."/>
            <person name="Park H.-J."/>
            <person name="Ramirez L."/>
            <person name="Alfaro M."/>
            <person name="Sun H."/>
            <person name="Tritt A."/>
            <person name="Yoshinaga Y."/>
            <person name="Zwiers L.-H."/>
            <person name="Turgeon B."/>
            <person name="Goodwin S."/>
            <person name="Spatafora J."/>
            <person name="Crous P."/>
            <person name="Grigoriev I."/>
        </authorList>
    </citation>
    <scope>NUCLEOTIDE SEQUENCE</scope>
    <source>
        <strain evidence="1">CBS 101060</strain>
    </source>
</reference>
<dbReference type="EMBL" id="MU006095">
    <property type="protein sequence ID" value="KAF2839329.1"/>
    <property type="molecule type" value="Genomic_DNA"/>
</dbReference>
<evidence type="ECO:0000313" key="1">
    <source>
        <dbReference type="EMBL" id="KAF2839329.1"/>
    </source>
</evidence>
<dbReference type="AlphaFoldDB" id="A0A9P4SBF3"/>
<protein>
    <submittedName>
        <fullName evidence="1">Uncharacterized protein</fullName>
    </submittedName>
</protein>
<gene>
    <name evidence="1" type="ORF">M501DRAFT_784176</name>
</gene>
<dbReference type="Proteomes" id="UP000799429">
    <property type="component" value="Unassembled WGS sequence"/>
</dbReference>
<proteinExistence type="predicted"/>
<organism evidence="1 2">
    <name type="scientific">Patellaria atrata CBS 101060</name>
    <dbReference type="NCBI Taxonomy" id="1346257"/>
    <lineage>
        <taxon>Eukaryota</taxon>
        <taxon>Fungi</taxon>
        <taxon>Dikarya</taxon>
        <taxon>Ascomycota</taxon>
        <taxon>Pezizomycotina</taxon>
        <taxon>Dothideomycetes</taxon>
        <taxon>Dothideomycetes incertae sedis</taxon>
        <taxon>Patellariales</taxon>
        <taxon>Patellariaceae</taxon>
        <taxon>Patellaria</taxon>
    </lineage>
</organism>